<keyword evidence="2" id="KW-1185">Reference proteome</keyword>
<reference evidence="1 2" key="1">
    <citation type="submission" date="2020-02" db="EMBL/GenBank/DDBJ databases">
        <title>Sequencing the genomes of 1000 actinobacteria strains.</title>
        <authorList>
            <person name="Klenk H.-P."/>
        </authorList>
    </citation>
    <scope>NUCLEOTIDE SEQUENCE [LARGE SCALE GENOMIC DNA]</scope>
    <source>
        <strain evidence="1 2">DSM 19609</strain>
    </source>
</reference>
<protein>
    <submittedName>
        <fullName evidence="1">Uncharacterized protein</fullName>
    </submittedName>
</protein>
<sequence>MNTEDLVSEDLVWKIAAQTDPHELTRQAVRSVLAALIAPLGENPPSAPAGIELSGDDTYQIWHALDERAAEFERDAEVAGSPLDRLAFRKTAARCERLADLFGDLAAATLTPRGTDPYNADDREQDARWAEICDLADGQEADL</sequence>
<dbReference type="RefSeq" id="WP_167165273.1">
    <property type="nucleotide sequence ID" value="NZ_BAAAOO010000002.1"/>
</dbReference>
<proteinExistence type="predicted"/>
<organism evidence="1 2">
    <name type="scientific">Brooklawnia cerclae</name>
    <dbReference type="NCBI Taxonomy" id="349934"/>
    <lineage>
        <taxon>Bacteria</taxon>
        <taxon>Bacillati</taxon>
        <taxon>Actinomycetota</taxon>
        <taxon>Actinomycetes</taxon>
        <taxon>Propionibacteriales</taxon>
        <taxon>Propionibacteriaceae</taxon>
        <taxon>Brooklawnia</taxon>
    </lineage>
</organism>
<dbReference type="Proteomes" id="UP000749311">
    <property type="component" value="Unassembled WGS sequence"/>
</dbReference>
<gene>
    <name evidence="1" type="ORF">FB473_000927</name>
</gene>
<evidence type="ECO:0000313" key="1">
    <source>
        <dbReference type="EMBL" id="NIH56282.1"/>
    </source>
</evidence>
<accession>A0ABX0SD20</accession>
<evidence type="ECO:0000313" key="2">
    <source>
        <dbReference type="Proteomes" id="UP000749311"/>
    </source>
</evidence>
<name>A0ABX0SD20_9ACTN</name>
<comment type="caution">
    <text evidence="1">The sequence shown here is derived from an EMBL/GenBank/DDBJ whole genome shotgun (WGS) entry which is preliminary data.</text>
</comment>
<dbReference type="EMBL" id="JAAMOZ010000001">
    <property type="protein sequence ID" value="NIH56282.1"/>
    <property type="molecule type" value="Genomic_DNA"/>
</dbReference>